<keyword evidence="3" id="KW-0325">Glycoprotein</keyword>
<gene>
    <name evidence="6" type="ORF">POSPLADRAFT_1061761</name>
</gene>
<dbReference type="InterPro" id="IPR005629">
    <property type="entry name" value="Skn1/Kre6/Sbg1"/>
</dbReference>
<dbReference type="GO" id="GO:0015926">
    <property type="term" value="F:glucosidase activity"/>
    <property type="evidence" value="ECO:0007669"/>
    <property type="project" value="TreeGrafter"/>
</dbReference>
<dbReference type="SUPFAM" id="SSF49899">
    <property type="entry name" value="Concanavalin A-like lectins/glucanases"/>
    <property type="match status" value="1"/>
</dbReference>
<dbReference type="Proteomes" id="UP000194127">
    <property type="component" value="Unassembled WGS sequence"/>
</dbReference>
<dbReference type="GO" id="GO:0031505">
    <property type="term" value="P:fungal-type cell wall organization"/>
    <property type="evidence" value="ECO:0007669"/>
    <property type="project" value="TreeGrafter"/>
</dbReference>
<organism evidence="6 7">
    <name type="scientific">Postia placenta MAD-698-R-SB12</name>
    <dbReference type="NCBI Taxonomy" id="670580"/>
    <lineage>
        <taxon>Eukaryota</taxon>
        <taxon>Fungi</taxon>
        <taxon>Dikarya</taxon>
        <taxon>Basidiomycota</taxon>
        <taxon>Agaricomycotina</taxon>
        <taxon>Agaricomycetes</taxon>
        <taxon>Polyporales</taxon>
        <taxon>Adustoporiaceae</taxon>
        <taxon>Rhodonia</taxon>
    </lineage>
</organism>
<name>A0A1X6MMH5_9APHY</name>
<dbReference type="GO" id="GO:0005789">
    <property type="term" value="C:endoplasmic reticulum membrane"/>
    <property type="evidence" value="ECO:0007669"/>
    <property type="project" value="TreeGrafter"/>
</dbReference>
<evidence type="ECO:0000256" key="2">
    <source>
        <dbReference type="ARBA" id="ARBA00023136"/>
    </source>
</evidence>
<keyword evidence="5" id="KW-1133">Transmembrane helix</keyword>
<evidence type="ECO:0000256" key="1">
    <source>
        <dbReference type="ARBA" id="ARBA00004370"/>
    </source>
</evidence>
<keyword evidence="4" id="KW-0961">Cell wall biogenesis/degradation</keyword>
<dbReference type="AlphaFoldDB" id="A0A1X6MMH5"/>
<dbReference type="PANTHER" id="PTHR31361">
    <property type="entry name" value="BETA-GLUCAN SYNTHESIS-ASSOCIATED PROTEIN KRE6-RELATED"/>
    <property type="match status" value="1"/>
</dbReference>
<dbReference type="OrthoDB" id="412647at2759"/>
<feature type="transmembrane region" description="Helical" evidence="5">
    <location>
        <begin position="114"/>
        <end position="137"/>
    </location>
</feature>
<dbReference type="Pfam" id="PF03935">
    <property type="entry name" value="SKN1_KRE6_Sbg1"/>
    <property type="match status" value="1"/>
</dbReference>
<keyword evidence="2 5" id="KW-0472">Membrane</keyword>
<evidence type="ECO:0000313" key="7">
    <source>
        <dbReference type="Proteomes" id="UP000194127"/>
    </source>
</evidence>
<accession>A0A1X6MMH5</accession>
<dbReference type="GO" id="GO:0006078">
    <property type="term" value="P:(1-&gt;6)-beta-D-glucan biosynthetic process"/>
    <property type="evidence" value="ECO:0007669"/>
    <property type="project" value="TreeGrafter"/>
</dbReference>
<evidence type="ECO:0000256" key="4">
    <source>
        <dbReference type="ARBA" id="ARBA00023316"/>
    </source>
</evidence>
<dbReference type="Gene3D" id="2.60.120.200">
    <property type="match status" value="1"/>
</dbReference>
<evidence type="ECO:0000256" key="5">
    <source>
        <dbReference type="SAM" id="Phobius"/>
    </source>
</evidence>
<evidence type="ECO:0000256" key="3">
    <source>
        <dbReference type="ARBA" id="ARBA00023180"/>
    </source>
</evidence>
<reference evidence="6 7" key="1">
    <citation type="submission" date="2017-04" db="EMBL/GenBank/DDBJ databases">
        <title>Genome Sequence of the Model Brown-Rot Fungus Postia placenta SB12.</title>
        <authorList>
            <consortium name="DOE Joint Genome Institute"/>
            <person name="Gaskell J."/>
            <person name="Kersten P."/>
            <person name="Larrondo L.F."/>
            <person name="Canessa P."/>
            <person name="Martinez D."/>
            <person name="Hibbett D."/>
            <person name="Schmoll M."/>
            <person name="Kubicek C.P."/>
            <person name="Martinez A.T."/>
            <person name="Yadav J."/>
            <person name="Master E."/>
            <person name="Magnuson J.K."/>
            <person name="James T."/>
            <person name="Yaver D."/>
            <person name="Berka R."/>
            <person name="Labutti K."/>
            <person name="Lipzen A."/>
            <person name="Aerts A."/>
            <person name="Barry K."/>
            <person name="Henrissat B."/>
            <person name="Blanchette R."/>
            <person name="Grigoriev I."/>
            <person name="Cullen D."/>
        </authorList>
    </citation>
    <scope>NUCLEOTIDE SEQUENCE [LARGE SCALE GENOMIC DNA]</scope>
    <source>
        <strain evidence="6 7">MAD-698-R-SB12</strain>
    </source>
</reference>
<keyword evidence="7" id="KW-1185">Reference proteome</keyword>
<dbReference type="GeneID" id="36326373"/>
<dbReference type="EMBL" id="KZ110608">
    <property type="protein sequence ID" value="OSX57528.1"/>
    <property type="molecule type" value="Genomic_DNA"/>
</dbReference>
<dbReference type="InterPro" id="IPR013320">
    <property type="entry name" value="ConA-like_dom_sf"/>
</dbReference>
<dbReference type="GO" id="GO:0005886">
    <property type="term" value="C:plasma membrane"/>
    <property type="evidence" value="ECO:0007669"/>
    <property type="project" value="TreeGrafter"/>
</dbReference>
<protein>
    <submittedName>
        <fullName evidence="6">Glycoside hydrolase family 16 protein</fullName>
    </submittedName>
</protein>
<evidence type="ECO:0000313" key="6">
    <source>
        <dbReference type="EMBL" id="OSX57528.1"/>
    </source>
</evidence>
<dbReference type="PANTHER" id="PTHR31361:SF1">
    <property type="entry name" value="BETA-GLUCAN SYNTHESIS-ASSOCIATED PROTEIN KRE6-RELATED"/>
    <property type="match status" value="1"/>
</dbReference>
<sequence>MRRIASDDTQALASPFRGSMILYSLATGHDDADILPEPPRLSDNHKSSSGEFVITLFYDSKYPVGSSTRQSAFIPYAFDPWADAKNEPEDDDYLYAPGYGDDHASYRVPSWRGLLNVTLLVSVITTLIALFICHPVVSFYRGDSYNRAINSNEAVNGTCQVKSIAKASTLFALRDVIDPDTPQDARTRTGFVGQPYVLVFSDEFNTDGRSFPGDDPYWEAADLWYGATNDLEWYAPEQVTTTGGALHITLEQAEPDAADSHTLGYQSGMLQSWNKFWFSGGYVEVALTLPGPDSDTQGYSIRPPHSASSMLGSPPTFPPLPILPPVPDLSPIALSARLHAVEGKD</sequence>
<comment type="subcellular location">
    <subcellularLocation>
        <location evidence="1">Membrane</location>
    </subcellularLocation>
</comment>
<keyword evidence="5" id="KW-0812">Transmembrane</keyword>
<dbReference type="RefSeq" id="XP_024334322.1">
    <property type="nucleotide sequence ID" value="XM_024481423.1"/>
</dbReference>
<dbReference type="STRING" id="670580.A0A1X6MMH5"/>
<proteinExistence type="predicted"/>
<keyword evidence="6" id="KW-0378">Hydrolase</keyword>